<dbReference type="PANTHER" id="PTHR33418">
    <property type="entry name" value="HELICASE-ASSOCIATED"/>
    <property type="match status" value="1"/>
</dbReference>
<evidence type="ECO:0000313" key="3">
    <source>
        <dbReference type="Proteomes" id="UP000266841"/>
    </source>
</evidence>
<keyword evidence="3" id="KW-1185">Reference proteome</keyword>
<protein>
    <recommendedName>
        <fullName evidence="1">Helicase-associated domain-containing protein</fullName>
    </recommendedName>
</protein>
<evidence type="ECO:0000313" key="2">
    <source>
        <dbReference type="EMBL" id="EJK48752.1"/>
    </source>
</evidence>
<dbReference type="Proteomes" id="UP000266841">
    <property type="component" value="Unassembled WGS sequence"/>
</dbReference>
<sequence>MATATSLKAKVHWRWLRLGTCGDEAWMAFFDELTKYKGENGDCNIPRRQGPLGEWVSTQRKDYKEGKMSQERVDLLEGIGFVWEPLDEAWMARFDELVDLKNENGDCNVPPSQGPLGFKLVRMERTVTELPPWKLDEQWKTRYIELVEYLIEHGNCSVTKKYGPLGLWVQHQRQVYKDRRMSQLCIDYLESIGFAWTMKRVGREWHASQYSQPDPKAIARMIEDERPGHDDLPPSATEALKTRVNVGRRLAEALQEYLYKTNGDSGASKVEQP</sequence>
<dbReference type="EMBL" id="AGNL01045462">
    <property type="protein sequence ID" value="EJK48752.1"/>
    <property type="molecule type" value="Genomic_DNA"/>
</dbReference>
<gene>
    <name evidence="2" type="ORF">THAOC_32421</name>
</gene>
<feature type="domain" description="Helicase-associated" evidence="1">
    <location>
        <begin position="23"/>
        <end position="81"/>
    </location>
</feature>
<comment type="caution">
    <text evidence="2">The sequence shown here is derived from an EMBL/GenBank/DDBJ whole genome shotgun (WGS) entry which is preliminary data.</text>
</comment>
<evidence type="ECO:0000259" key="1">
    <source>
        <dbReference type="Pfam" id="PF03457"/>
    </source>
</evidence>
<dbReference type="AlphaFoldDB" id="K0RPZ3"/>
<proteinExistence type="predicted"/>
<dbReference type="PANTHER" id="PTHR33418:SF1">
    <property type="entry name" value="HELICASE-ASSOCIATED DOMAIN-CONTAINING PROTEIN"/>
    <property type="match status" value="1"/>
</dbReference>
<reference evidence="2 3" key="1">
    <citation type="journal article" date="2012" name="Genome Biol.">
        <title>Genome and low-iron response of an oceanic diatom adapted to chronic iron limitation.</title>
        <authorList>
            <person name="Lommer M."/>
            <person name="Specht M."/>
            <person name="Roy A.S."/>
            <person name="Kraemer L."/>
            <person name="Andreson R."/>
            <person name="Gutowska M.A."/>
            <person name="Wolf J."/>
            <person name="Bergner S.V."/>
            <person name="Schilhabel M.B."/>
            <person name="Klostermeier U.C."/>
            <person name="Beiko R.G."/>
            <person name="Rosenstiel P."/>
            <person name="Hippler M."/>
            <person name="Laroche J."/>
        </authorList>
    </citation>
    <scope>NUCLEOTIDE SEQUENCE [LARGE SCALE GENOMIC DNA]</scope>
    <source>
        <strain evidence="2 3">CCMP1005</strain>
    </source>
</reference>
<dbReference type="Pfam" id="PF03457">
    <property type="entry name" value="HA"/>
    <property type="match status" value="2"/>
</dbReference>
<organism evidence="2 3">
    <name type="scientific">Thalassiosira oceanica</name>
    <name type="common">Marine diatom</name>
    <dbReference type="NCBI Taxonomy" id="159749"/>
    <lineage>
        <taxon>Eukaryota</taxon>
        <taxon>Sar</taxon>
        <taxon>Stramenopiles</taxon>
        <taxon>Ochrophyta</taxon>
        <taxon>Bacillariophyta</taxon>
        <taxon>Coscinodiscophyceae</taxon>
        <taxon>Thalassiosirophycidae</taxon>
        <taxon>Thalassiosirales</taxon>
        <taxon>Thalassiosiraceae</taxon>
        <taxon>Thalassiosira</taxon>
    </lineage>
</organism>
<dbReference type="OrthoDB" id="498381at2759"/>
<dbReference type="InterPro" id="IPR005114">
    <property type="entry name" value="Helicase_assoc"/>
</dbReference>
<dbReference type="Gene3D" id="6.10.140.530">
    <property type="match status" value="2"/>
</dbReference>
<accession>K0RPZ3</accession>
<feature type="domain" description="Helicase-associated" evidence="1">
    <location>
        <begin position="136"/>
        <end position="194"/>
    </location>
</feature>
<name>K0RPZ3_THAOC</name>